<protein>
    <submittedName>
        <fullName evidence="3">EEF1A lysine methyltransferase 3</fullName>
    </submittedName>
</protein>
<organism evidence="3 4">
    <name type="scientific">Oryzias sinensis</name>
    <name type="common">Chinese medaka</name>
    <dbReference type="NCBI Taxonomy" id="183150"/>
    <lineage>
        <taxon>Eukaryota</taxon>
        <taxon>Metazoa</taxon>
        <taxon>Chordata</taxon>
        <taxon>Craniata</taxon>
        <taxon>Vertebrata</taxon>
        <taxon>Euteleostomi</taxon>
        <taxon>Actinopterygii</taxon>
        <taxon>Neopterygii</taxon>
        <taxon>Teleostei</taxon>
        <taxon>Neoteleostei</taxon>
        <taxon>Acanthomorphata</taxon>
        <taxon>Ovalentaria</taxon>
        <taxon>Atherinomorphae</taxon>
        <taxon>Beloniformes</taxon>
        <taxon>Adrianichthyidae</taxon>
        <taxon>Oryziinae</taxon>
        <taxon>Oryzias</taxon>
    </lineage>
</organism>
<keyword evidence="1" id="KW-0808">Transferase</keyword>
<dbReference type="Ensembl" id="ENSOSIT00000021631.1">
    <property type="protein sequence ID" value="ENSOSIP00000020489.1"/>
    <property type="gene ID" value="ENSOSIG00000010949.1"/>
</dbReference>
<sequence length="244" mass="27079">MSTPAEEEDPFPVDDGLFSETFSQEVVFTLMGEQLKISQVFGANLGVAAAVWEAAVHLCRFLKDQSVNLKGKRIIELGAGTGLVGILAARLDHKSLKKKSSLIKMLYVCFLSGAEVTLTDLPLALPQLQANVSANTLSNGWPSAEPAVLPLSWGEDHLNFPSDWDLVLGADIIYLPETYPLLLKTLAHLCKSGAVVYLSSKMRREHGTHIFFEEYLPSRFHVTLIHRDEKQNNNIYRASLRTEE</sequence>
<dbReference type="GO" id="GO:0005829">
    <property type="term" value="C:cytosol"/>
    <property type="evidence" value="ECO:0007669"/>
    <property type="project" value="TreeGrafter"/>
</dbReference>
<reference evidence="3" key="2">
    <citation type="submission" date="2025-09" db="UniProtKB">
        <authorList>
            <consortium name="Ensembl"/>
        </authorList>
    </citation>
    <scope>IDENTIFICATION</scope>
</reference>
<name>A0A8C7Y0A2_9TELE</name>
<accession>A0A8C7Y0A2</accession>
<reference evidence="3" key="1">
    <citation type="submission" date="2025-08" db="UniProtKB">
        <authorList>
            <consortium name="Ensembl"/>
        </authorList>
    </citation>
    <scope>IDENTIFICATION</scope>
</reference>
<dbReference type="Proteomes" id="UP000694383">
    <property type="component" value="Unplaced"/>
</dbReference>
<keyword evidence="2" id="KW-0949">S-adenosyl-L-methionine</keyword>
<dbReference type="InterPro" id="IPR019410">
    <property type="entry name" value="Methyltransf_16"/>
</dbReference>
<dbReference type="GeneTree" id="ENSGT00940000161297"/>
<evidence type="ECO:0000256" key="2">
    <source>
        <dbReference type="ARBA" id="ARBA00022691"/>
    </source>
</evidence>
<dbReference type="PANTHER" id="PTHR14614:SF5">
    <property type="entry name" value="EEF1A LYSINE METHYLTRANSFERASE 3"/>
    <property type="match status" value="1"/>
</dbReference>
<evidence type="ECO:0000313" key="4">
    <source>
        <dbReference type="Proteomes" id="UP000694383"/>
    </source>
</evidence>
<dbReference type="PANTHER" id="PTHR14614">
    <property type="entry name" value="HEPATOCELLULAR CARCINOMA-ASSOCIATED ANTIGEN"/>
    <property type="match status" value="1"/>
</dbReference>
<dbReference type="Gene3D" id="3.40.50.150">
    <property type="entry name" value="Vaccinia Virus protein VP39"/>
    <property type="match status" value="1"/>
</dbReference>
<dbReference type="GO" id="GO:0032991">
    <property type="term" value="C:protein-containing complex"/>
    <property type="evidence" value="ECO:0007669"/>
    <property type="project" value="TreeGrafter"/>
</dbReference>
<dbReference type="InterPro" id="IPR029063">
    <property type="entry name" value="SAM-dependent_MTases_sf"/>
</dbReference>
<keyword evidence="4" id="KW-1185">Reference proteome</keyword>
<evidence type="ECO:0000256" key="1">
    <source>
        <dbReference type="ARBA" id="ARBA00022603"/>
    </source>
</evidence>
<dbReference type="GO" id="GO:0032259">
    <property type="term" value="P:methylation"/>
    <property type="evidence" value="ECO:0007669"/>
    <property type="project" value="UniProtKB-KW"/>
</dbReference>
<dbReference type="AlphaFoldDB" id="A0A8C7Y0A2"/>
<dbReference type="GO" id="GO:0008168">
    <property type="term" value="F:methyltransferase activity"/>
    <property type="evidence" value="ECO:0007669"/>
    <property type="project" value="UniProtKB-KW"/>
</dbReference>
<dbReference type="SUPFAM" id="SSF53335">
    <property type="entry name" value="S-adenosyl-L-methionine-dependent methyltransferases"/>
    <property type="match status" value="1"/>
</dbReference>
<proteinExistence type="predicted"/>
<dbReference type="Pfam" id="PF10294">
    <property type="entry name" value="Methyltransf_16"/>
    <property type="match status" value="1"/>
</dbReference>
<evidence type="ECO:0000313" key="3">
    <source>
        <dbReference type="Ensembl" id="ENSOSIP00000020489.1"/>
    </source>
</evidence>
<keyword evidence="1" id="KW-0489">Methyltransferase</keyword>